<dbReference type="Gene3D" id="3.30.360.10">
    <property type="entry name" value="Dihydrodipicolinate Reductase, domain 2"/>
    <property type="match status" value="1"/>
</dbReference>
<dbReference type="Gene3D" id="3.40.50.720">
    <property type="entry name" value="NAD(P)-binding Rossmann-like Domain"/>
    <property type="match status" value="1"/>
</dbReference>
<dbReference type="GO" id="GO:0000166">
    <property type="term" value="F:nucleotide binding"/>
    <property type="evidence" value="ECO:0007669"/>
    <property type="project" value="InterPro"/>
</dbReference>
<dbReference type="Proteomes" id="UP000634660">
    <property type="component" value="Unassembled WGS sequence"/>
</dbReference>
<proteinExistence type="inferred from homology"/>
<dbReference type="GO" id="GO:0016491">
    <property type="term" value="F:oxidoreductase activity"/>
    <property type="evidence" value="ECO:0007669"/>
    <property type="project" value="UniProtKB-KW"/>
</dbReference>
<feature type="region of interest" description="Disordered" evidence="3">
    <location>
        <begin position="353"/>
        <end position="373"/>
    </location>
</feature>
<evidence type="ECO:0000259" key="5">
    <source>
        <dbReference type="Pfam" id="PF22725"/>
    </source>
</evidence>
<keyword evidence="2" id="KW-0560">Oxidoreductase</keyword>
<dbReference type="Pfam" id="PF22725">
    <property type="entry name" value="GFO_IDH_MocA_C3"/>
    <property type="match status" value="1"/>
</dbReference>
<sequence>MTGSARMKVGIVGAGRMGRLHASTLAALDEPPALLFHDVDRGAAERLAGSPGTGPGGAGRARHTLDEVLAGADAVVVATPAAGRREVLSAVCGAGLPVFCEKPLAAGVQEARELAADLAGARLHVGFQRRCDPEYRRLREEIASGRLGRILLVRCTAFDREPPAGAYELTSGDIFADCLVHDMDAVHWLTGQPTVAVQADGATLLGGGGGYDVATAVLTLADGARAVLSASRLDPEGYDHRVEVLGTRGSLAVGLGERTPLRRVGPAGGAAAVGPGPQAPYQDFTDRFAEAYRQEMRAFLRMVTHGEPSPCTVQDALLAQEVAAAAGRSARTGTRTAPGDGLLPAAAVSASGASAAGASASEGSAARVSGRSR</sequence>
<feature type="domain" description="Gfo/Idh/MocA-like oxidoreductase N-terminal" evidence="4">
    <location>
        <begin position="7"/>
        <end position="119"/>
    </location>
</feature>
<feature type="domain" description="GFO/IDH/MocA-like oxidoreductase" evidence="5">
    <location>
        <begin position="135"/>
        <end position="251"/>
    </location>
</feature>
<reference evidence="6" key="2">
    <citation type="submission" date="2020-09" db="EMBL/GenBank/DDBJ databases">
        <authorList>
            <person name="Sun Q."/>
            <person name="Ohkuma M."/>
        </authorList>
    </citation>
    <scope>NUCLEOTIDE SEQUENCE</scope>
    <source>
        <strain evidence="6">JCM 4834</strain>
    </source>
</reference>
<dbReference type="InterPro" id="IPR036291">
    <property type="entry name" value="NAD(P)-bd_dom_sf"/>
</dbReference>
<dbReference type="InterPro" id="IPR000683">
    <property type="entry name" value="Gfo/Idh/MocA-like_OxRdtase_N"/>
</dbReference>
<protein>
    <submittedName>
        <fullName evidence="6">Oxidoreductase</fullName>
    </submittedName>
</protein>
<reference evidence="6" key="1">
    <citation type="journal article" date="2014" name="Int. J. Syst. Evol. Microbiol.">
        <title>Complete genome sequence of Corynebacterium casei LMG S-19264T (=DSM 44701T), isolated from a smear-ripened cheese.</title>
        <authorList>
            <consortium name="US DOE Joint Genome Institute (JGI-PGF)"/>
            <person name="Walter F."/>
            <person name="Albersmeier A."/>
            <person name="Kalinowski J."/>
            <person name="Ruckert C."/>
        </authorList>
    </citation>
    <scope>NUCLEOTIDE SEQUENCE</scope>
    <source>
        <strain evidence="6">JCM 4834</strain>
    </source>
</reference>
<name>A0A918QRZ4_9ACTN</name>
<comment type="similarity">
    <text evidence="1">Belongs to the Gfo/Idh/MocA family.</text>
</comment>
<dbReference type="Pfam" id="PF01408">
    <property type="entry name" value="GFO_IDH_MocA"/>
    <property type="match status" value="1"/>
</dbReference>
<dbReference type="SUPFAM" id="SSF55347">
    <property type="entry name" value="Glyceraldehyde-3-phosphate dehydrogenase-like, C-terminal domain"/>
    <property type="match status" value="1"/>
</dbReference>
<evidence type="ECO:0000256" key="1">
    <source>
        <dbReference type="ARBA" id="ARBA00010928"/>
    </source>
</evidence>
<organism evidence="6 7">
    <name type="scientific">Streptomyces subrutilus</name>
    <dbReference type="NCBI Taxonomy" id="36818"/>
    <lineage>
        <taxon>Bacteria</taxon>
        <taxon>Bacillati</taxon>
        <taxon>Actinomycetota</taxon>
        <taxon>Actinomycetes</taxon>
        <taxon>Kitasatosporales</taxon>
        <taxon>Streptomycetaceae</taxon>
        <taxon>Streptomyces</taxon>
    </lineage>
</organism>
<dbReference type="EMBL" id="BMVX01000007">
    <property type="protein sequence ID" value="GGZ62917.1"/>
    <property type="molecule type" value="Genomic_DNA"/>
</dbReference>
<evidence type="ECO:0000313" key="7">
    <source>
        <dbReference type="Proteomes" id="UP000634660"/>
    </source>
</evidence>
<accession>A0A918QRZ4</accession>
<dbReference type="InterPro" id="IPR055170">
    <property type="entry name" value="GFO_IDH_MocA-like_dom"/>
</dbReference>
<gene>
    <name evidence="6" type="ORF">GCM10010371_22990</name>
</gene>
<comment type="caution">
    <text evidence="6">The sequence shown here is derived from an EMBL/GenBank/DDBJ whole genome shotgun (WGS) entry which is preliminary data.</text>
</comment>
<evidence type="ECO:0000259" key="4">
    <source>
        <dbReference type="Pfam" id="PF01408"/>
    </source>
</evidence>
<evidence type="ECO:0000256" key="3">
    <source>
        <dbReference type="SAM" id="MobiDB-lite"/>
    </source>
</evidence>
<dbReference type="RefSeq" id="WP_229886228.1">
    <property type="nucleotide sequence ID" value="NZ_BMVX01000007.1"/>
</dbReference>
<dbReference type="AlphaFoldDB" id="A0A918QRZ4"/>
<dbReference type="PANTHER" id="PTHR42840:SF3">
    <property type="entry name" value="BINDING ROSSMANN FOLD OXIDOREDUCTASE, PUTATIVE (AFU_ORTHOLOGUE AFUA_2G10240)-RELATED"/>
    <property type="match status" value="1"/>
</dbReference>
<evidence type="ECO:0000313" key="6">
    <source>
        <dbReference type="EMBL" id="GGZ62917.1"/>
    </source>
</evidence>
<dbReference type="PANTHER" id="PTHR42840">
    <property type="entry name" value="NAD(P)-BINDING ROSSMANN-FOLD SUPERFAMILY PROTEIN-RELATED"/>
    <property type="match status" value="1"/>
</dbReference>
<dbReference type="SUPFAM" id="SSF51735">
    <property type="entry name" value="NAD(P)-binding Rossmann-fold domains"/>
    <property type="match status" value="1"/>
</dbReference>
<evidence type="ECO:0000256" key="2">
    <source>
        <dbReference type="ARBA" id="ARBA00023002"/>
    </source>
</evidence>